<keyword evidence="2" id="KW-0812">Transmembrane</keyword>
<feature type="transmembrane region" description="Helical" evidence="2">
    <location>
        <begin position="6"/>
        <end position="25"/>
    </location>
</feature>
<reference evidence="3 4" key="1">
    <citation type="submission" date="2015-01" db="EMBL/GenBank/DDBJ databases">
        <title>Evolution of Trichinella species and genotypes.</title>
        <authorList>
            <person name="Korhonen P.K."/>
            <person name="Edoardo P."/>
            <person name="Giuseppe L.R."/>
            <person name="Gasser R.B."/>
        </authorList>
    </citation>
    <scope>NUCLEOTIDE SEQUENCE [LARGE SCALE GENOMIC DNA]</scope>
    <source>
        <strain evidence="3">ISS2496</strain>
    </source>
</reference>
<feature type="region of interest" description="Disordered" evidence="1">
    <location>
        <begin position="49"/>
        <end position="74"/>
    </location>
</feature>
<dbReference type="AlphaFoldDB" id="A0A0V0ZRS7"/>
<feature type="compositionally biased region" description="Low complexity" evidence="1">
    <location>
        <begin position="54"/>
        <end position="74"/>
    </location>
</feature>
<evidence type="ECO:0000256" key="2">
    <source>
        <dbReference type="SAM" id="Phobius"/>
    </source>
</evidence>
<name>A0A0V0ZRS7_9BILA</name>
<protein>
    <submittedName>
        <fullName evidence="3">Uncharacterized protein</fullName>
    </submittedName>
</protein>
<keyword evidence="2" id="KW-0472">Membrane</keyword>
<keyword evidence="4" id="KW-1185">Reference proteome</keyword>
<dbReference type="EMBL" id="JYDQ01000100">
    <property type="protein sequence ID" value="KRY15201.1"/>
    <property type="molecule type" value="Genomic_DNA"/>
</dbReference>
<keyword evidence="2" id="KW-1133">Transmembrane helix</keyword>
<evidence type="ECO:0000256" key="1">
    <source>
        <dbReference type="SAM" id="MobiDB-lite"/>
    </source>
</evidence>
<sequence>MLHSNGWLIFNILIVRFVVLMNIFFGANAGAQPSANASPSANAIGQLQPQLQRSSSALTPSASPSPNSSAQAQR</sequence>
<dbReference type="Proteomes" id="UP000054783">
    <property type="component" value="Unassembled WGS sequence"/>
</dbReference>
<proteinExistence type="predicted"/>
<evidence type="ECO:0000313" key="3">
    <source>
        <dbReference type="EMBL" id="KRY15201.1"/>
    </source>
</evidence>
<evidence type="ECO:0000313" key="4">
    <source>
        <dbReference type="Proteomes" id="UP000054783"/>
    </source>
</evidence>
<accession>A0A0V0ZRS7</accession>
<organism evidence="3 4">
    <name type="scientific">Trichinella patagoniensis</name>
    <dbReference type="NCBI Taxonomy" id="990121"/>
    <lineage>
        <taxon>Eukaryota</taxon>
        <taxon>Metazoa</taxon>
        <taxon>Ecdysozoa</taxon>
        <taxon>Nematoda</taxon>
        <taxon>Enoplea</taxon>
        <taxon>Dorylaimia</taxon>
        <taxon>Trichinellida</taxon>
        <taxon>Trichinellidae</taxon>
        <taxon>Trichinella</taxon>
    </lineage>
</organism>
<comment type="caution">
    <text evidence="3">The sequence shown here is derived from an EMBL/GenBank/DDBJ whole genome shotgun (WGS) entry which is preliminary data.</text>
</comment>
<gene>
    <name evidence="3" type="ORF">T12_1802</name>
</gene>